<accession>A0ABN8ZR59</accession>
<proteinExistence type="predicted"/>
<dbReference type="Proteomes" id="UP001176941">
    <property type="component" value="Chromosome 4"/>
</dbReference>
<protein>
    <submittedName>
        <fullName evidence="1">Uncharacterized protein</fullName>
    </submittedName>
</protein>
<keyword evidence="2" id="KW-1185">Reference proteome</keyword>
<dbReference type="EMBL" id="OX459940">
    <property type="protein sequence ID" value="CAI9174239.1"/>
    <property type="molecule type" value="Genomic_DNA"/>
</dbReference>
<gene>
    <name evidence="1" type="ORF">MRATA1EN1_LOCUS23201</name>
</gene>
<evidence type="ECO:0000313" key="2">
    <source>
        <dbReference type="Proteomes" id="UP001176941"/>
    </source>
</evidence>
<evidence type="ECO:0000313" key="1">
    <source>
        <dbReference type="EMBL" id="CAI9174239.1"/>
    </source>
</evidence>
<sequence length="136" mass="15547">MYLALYRLLETIMTKLYLLLGFPGSSDVKESACNVGDLGSVPGLGRSPGGGHGNPLQYSCLENPHRQRSLVDYSPWGSKELDTAKQLRYLKYLLLDFELLECKINIWPSLYSFYLTYCSSCLSPRLVYDISYYFLY</sequence>
<reference evidence="1" key="1">
    <citation type="submission" date="2023-04" db="EMBL/GenBank/DDBJ databases">
        <authorList>
            <consortium name="ELIXIR-Norway"/>
        </authorList>
    </citation>
    <scope>NUCLEOTIDE SEQUENCE [LARGE SCALE GENOMIC DNA]</scope>
</reference>
<organism evidence="1 2">
    <name type="scientific">Rangifer tarandus platyrhynchus</name>
    <name type="common">Svalbard reindeer</name>
    <dbReference type="NCBI Taxonomy" id="3082113"/>
    <lineage>
        <taxon>Eukaryota</taxon>
        <taxon>Metazoa</taxon>
        <taxon>Chordata</taxon>
        <taxon>Craniata</taxon>
        <taxon>Vertebrata</taxon>
        <taxon>Euteleostomi</taxon>
        <taxon>Mammalia</taxon>
        <taxon>Eutheria</taxon>
        <taxon>Laurasiatheria</taxon>
        <taxon>Artiodactyla</taxon>
        <taxon>Ruminantia</taxon>
        <taxon>Pecora</taxon>
        <taxon>Cervidae</taxon>
        <taxon>Odocoileinae</taxon>
        <taxon>Rangifer</taxon>
    </lineage>
</organism>
<name>A0ABN8ZR59_RANTA</name>